<dbReference type="eggNOG" id="ENOG5032SG7">
    <property type="taxonomic scope" value="Bacteria"/>
</dbReference>
<keyword evidence="1" id="KW-0472">Membrane</keyword>
<name>I4ABW3_DESDJ</name>
<evidence type="ECO:0000313" key="3">
    <source>
        <dbReference type="Proteomes" id="UP000006053"/>
    </source>
</evidence>
<evidence type="ECO:0000313" key="2">
    <source>
        <dbReference type="EMBL" id="AFM01448.1"/>
    </source>
</evidence>
<feature type="transmembrane region" description="Helical" evidence="1">
    <location>
        <begin position="47"/>
        <end position="68"/>
    </location>
</feature>
<dbReference type="HOGENOM" id="CLU_170218_0_0_9"/>
<dbReference type="NCBIfam" id="NF045849">
    <property type="entry name" value="ICE_MMCAP2_0565"/>
    <property type="match status" value="1"/>
</dbReference>
<evidence type="ECO:0000256" key="1">
    <source>
        <dbReference type="SAM" id="Phobius"/>
    </source>
</evidence>
<keyword evidence="1" id="KW-1133">Transmembrane helix</keyword>
<dbReference type="RefSeq" id="WP_014794928.1">
    <property type="nucleotide sequence ID" value="NC_018017.1"/>
</dbReference>
<keyword evidence="3" id="KW-1185">Reference proteome</keyword>
<protein>
    <submittedName>
        <fullName evidence="2">Uncharacterized protein</fullName>
    </submittedName>
</protein>
<proteinExistence type="predicted"/>
<dbReference type="STRING" id="756499.Desde_3156"/>
<dbReference type="Proteomes" id="UP000006053">
    <property type="component" value="Chromosome"/>
</dbReference>
<sequence length="110" mass="12214" precursor="true">MIKEYRKSLLLAAILMAVFLLVPDMVFAETIQESKIFTGTIKMLNDGTTALMIAAPIIGALVIAYFLIRRSAADEMDQKQWNKRVFVALVSVVGVELVSVIINVVTSYYV</sequence>
<organism evidence="2 3">
    <name type="scientific">Desulfitobacterium dehalogenans (strain ATCC 51507 / DSM 9161 / JW/IU-DC1)</name>
    <dbReference type="NCBI Taxonomy" id="756499"/>
    <lineage>
        <taxon>Bacteria</taxon>
        <taxon>Bacillati</taxon>
        <taxon>Bacillota</taxon>
        <taxon>Clostridia</taxon>
        <taxon>Eubacteriales</taxon>
        <taxon>Desulfitobacteriaceae</taxon>
        <taxon>Desulfitobacterium</taxon>
    </lineage>
</organism>
<reference evidence="2 3" key="2">
    <citation type="journal article" date="2015" name="J. Bacteriol.">
        <title>Genomic, proteomic, and biochemical analysis of the organohalide respiratory pathway in Desulfitobacterium dehalogenans.</title>
        <authorList>
            <person name="Kruse T."/>
            <person name="van de Pas B.A."/>
            <person name="Atteia A."/>
            <person name="Krab K."/>
            <person name="Hagen W.R."/>
            <person name="Goodwin L."/>
            <person name="Chain P."/>
            <person name="Boeren S."/>
            <person name="Maphosa F."/>
            <person name="Schraa G."/>
            <person name="de Vos W.M."/>
            <person name="van der Oost J."/>
            <person name="Smidt H."/>
            <person name="Stams A.J."/>
        </authorList>
    </citation>
    <scope>NUCLEOTIDE SEQUENCE [LARGE SCALE GENOMIC DNA]</scope>
    <source>
        <strain evidence="3">ATCC 51507 / DSM 9161 / JW/IU-DC1</strain>
    </source>
</reference>
<feature type="transmembrane region" description="Helical" evidence="1">
    <location>
        <begin position="88"/>
        <end position="109"/>
    </location>
</feature>
<dbReference type="KEGG" id="ddh:Desde_3156"/>
<accession>I4ABW3</accession>
<keyword evidence="1" id="KW-0812">Transmembrane</keyword>
<reference evidence="3" key="1">
    <citation type="submission" date="2012-06" db="EMBL/GenBank/DDBJ databases">
        <title>Complete sequence of Desulfitobacterium dehalogenans ATCC 51507.</title>
        <authorList>
            <person name="Lucas S."/>
            <person name="Han J."/>
            <person name="Lapidus A."/>
            <person name="Cheng J.-F."/>
            <person name="Goodwin L."/>
            <person name="Pitluck S."/>
            <person name="Peters L."/>
            <person name="Ovchinnikova G."/>
            <person name="Teshima H."/>
            <person name="Detter J.C."/>
            <person name="Han C."/>
            <person name="Tapia R."/>
            <person name="Land M."/>
            <person name="Hauser L."/>
            <person name="Kyrpides N."/>
            <person name="Ivanova N."/>
            <person name="Pagani I."/>
            <person name="Kruse T."/>
            <person name="de Vos W.M."/>
            <person name="Smidt H."/>
            <person name="Woyke T."/>
        </authorList>
    </citation>
    <scope>NUCLEOTIDE SEQUENCE [LARGE SCALE GENOMIC DNA]</scope>
    <source>
        <strain evidence="3">ATCC 51507 / DSM 9161 / JW/IU-DC1</strain>
    </source>
</reference>
<gene>
    <name evidence="2" type="ordered locus">Desde_3156</name>
</gene>
<dbReference type="EMBL" id="CP003348">
    <property type="protein sequence ID" value="AFM01448.1"/>
    <property type="molecule type" value="Genomic_DNA"/>
</dbReference>
<dbReference type="OrthoDB" id="2656680at2"/>
<dbReference type="AlphaFoldDB" id="I4ABW3"/>